<dbReference type="SUPFAM" id="SSF52374">
    <property type="entry name" value="Nucleotidylyl transferase"/>
    <property type="match status" value="1"/>
</dbReference>
<evidence type="ECO:0000256" key="7">
    <source>
        <dbReference type="ARBA" id="ARBA00022993"/>
    </source>
</evidence>
<accession>A0A2K8L705</accession>
<dbReference type="PANTHER" id="PTHR21342:SF1">
    <property type="entry name" value="PHOSPHOPANTETHEINE ADENYLYLTRANSFERASE"/>
    <property type="match status" value="1"/>
</dbReference>
<comment type="cofactor">
    <cofactor evidence="9">
        <name>Mg(2+)</name>
        <dbReference type="ChEBI" id="CHEBI:18420"/>
    </cofactor>
</comment>
<feature type="binding site" evidence="9">
    <location>
        <position position="113"/>
    </location>
    <ligand>
        <name>substrate</name>
    </ligand>
</feature>
<comment type="similarity">
    <text evidence="9">Belongs to the bacterial CoaD family.</text>
</comment>
<dbReference type="AlphaFoldDB" id="A0A2K8L705"/>
<evidence type="ECO:0000256" key="6">
    <source>
        <dbReference type="ARBA" id="ARBA00022842"/>
    </source>
</evidence>
<feature type="binding site" evidence="9">
    <location>
        <position position="127"/>
    </location>
    <ligand>
        <name>substrate</name>
    </ligand>
</feature>
<evidence type="ECO:0000256" key="8">
    <source>
        <dbReference type="ARBA" id="ARBA00029346"/>
    </source>
</evidence>
<feature type="binding site" evidence="9">
    <location>
        <begin position="163"/>
        <end position="169"/>
    </location>
    <ligand>
        <name>ATP</name>
        <dbReference type="ChEBI" id="CHEBI:30616"/>
    </ligand>
</feature>
<evidence type="ECO:0000256" key="5">
    <source>
        <dbReference type="ARBA" id="ARBA00022840"/>
    </source>
</evidence>
<dbReference type="InterPro" id="IPR001980">
    <property type="entry name" value="PPAT"/>
</dbReference>
<feature type="binding site" evidence="9">
    <location>
        <position position="49"/>
    </location>
    <ligand>
        <name>substrate</name>
    </ligand>
</feature>
<feature type="binding site" evidence="9">
    <location>
        <position position="138"/>
    </location>
    <ligand>
        <name>ATP</name>
        <dbReference type="ChEBI" id="CHEBI:30616"/>
    </ligand>
</feature>
<dbReference type="KEGG" id="mfn:Ga0123462_2276"/>
<organism evidence="11 12">
    <name type="scientific">Mariprofundus ferrinatatus</name>
    <dbReference type="NCBI Taxonomy" id="1921087"/>
    <lineage>
        <taxon>Bacteria</taxon>
        <taxon>Pseudomonadati</taxon>
        <taxon>Pseudomonadota</taxon>
        <taxon>Candidatius Mariprofundia</taxon>
        <taxon>Mariprofundales</taxon>
        <taxon>Mariprofundaceae</taxon>
        <taxon>Mariprofundus</taxon>
    </lineage>
</organism>
<dbReference type="InterPro" id="IPR014729">
    <property type="entry name" value="Rossmann-like_a/b/a_fold"/>
</dbReference>
<dbReference type="NCBIfam" id="TIGR00125">
    <property type="entry name" value="cyt_tran_rel"/>
    <property type="match status" value="1"/>
</dbReference>
<dbReference type="GO" id="GO:0005737">
    <property type="term" value="C:cytoplasm"/>
    <property type="evidence" value="ECO:0007669"/>
    <property type="project" value="UniProtKB-SubCell"/>
</dbReference>
<dbReference type="CDD" id="cd02163">
    <property type="entry name" value="PPAT"/>
    <property type="match status" value="1"/>
</dbReference>
<evidence type="ECO:0000256" key="1">
    <source>
        <dbReference type="ARBA" id="ARBA00022490"/>
    </source>
</evidence>
<evidence type="ECO:0000256" key="4">
    <source>
        <dbReference type="ARBA" id="ARBA00022741"/>
    </source>
</evidence>
<protein>
    <recommendedName>
        <fullName evidence="9">Phosphopantetheine adenylyltransferase</fullName>
        <ecNumber evidence="9">2.7.7.3</ecNumber>
    </recommendedName>
    <alternativeName>
        <fullName evidence="9">Dephospho-CoA pyrophosphorylase</fullName>
    </alternativeName>
    <alternativeName>
        <fullName evidence="9">Pantetheine-phosphate adenylyltransferase</fullName>
        <shortName evidence="9">PPAT</shortName>
    </alternativeName>
</protein>
<keyword evidence="12" id="KW-1185">Reference proteome</keyword>
<reference evidence="11 12" key="1">
    <citation type="submission" date="2016-12" db="EMBL/GenBank/DDBJ databases">
        <title>Isolation and genomic insights into novel planktonic Zetaproteobacteria from stratified waters of the Chesapeake Bay.</title>
        <authorList>
            <person name="McAllister S.M."/>
            <person name="Kato S."/>
            <person name="Chan C.S."/>
            <person name="Chiu B.K."/>
            <person name="Field E.K."/>
        </authorList>
    </citation>
    <scope>NUCLEOTIDE SEQUENCE [LARGE SCALE GENOMIC DNA]</scope>
    <source>
        <strain evidence="11 12">CP-8</strain>
    </source>
</reference>
<proteinExistence type="inferred from homology"/>
<keyword evidence="3 9" id="KW-0548">Nucleotidyltransferase</keyword>
<dbReference type="NCBIfam" id="TIGR01510">
    <property type="entry name" value="coaD_prev_kdtB"/>
    <property type="match status" value="1"/>
</dbReference>
<dbReference type="Proteomes" id="UP000231637">
    <property type="component" value="Chromosome"/>
</dbReference>
<dbReference type="Gene3D" id="3.40.50.620">
    <property type="entry name" value="HUPs"/>
    <property type="match status" value="1"/>
</dbReference>
<dbReference type="PRINTS" id="PR01020">
    <property type="entry name" value="LPSBIOSNTHSS"/>
</dbReference>
<keyword evidence="2 9" id="KW-0808">Transferase</keyword>
<name>A0A2K8L705_9PROT</name>
<comment type="function">
    <text evidence="9">Reversibly transfers an adenylyl group from ATP to 4'-phosphopantetheine, yielding dephospho-CoA (dPCoA) and pyrophosphate.</text>
</comment>
<dbReference type="EMBL" id="CP018800">
    <property type="protein sequence ID" value="ATX83105.1"/>
    <property type="molecule type" value="Genomic_DNA"/>
</dbReference>
<evidence type="ECO:0000256" key="3">
    <source>
        <dbReference type="ARBA" id="ARBA00022695"/>
    </source>
</evidence>
<dbReference type="PANTHER" id="PTHR21342">
    <property type="entry name" value="PHOSPHOPANTETHEINE ADENYLYLTRANSFERASE"/>
    <property type="match status" value="1"/>
</dbReference>
<feature type="domain" description="Cytidyltransferase-like" evidence="10">
    <location>
        <begin position="45"/>
        <end position="173"/>
    </location>
</feature>
<keyword evidence="5 9" id="KW-0067">ATP-binding</keyword>
<keyword evidence="6 9" id="KW-0460">Magnesium</keyword>
<keyword evidence="4 9" id="KW-0547">Nucleotide-binding</keyword>
<comment type="catalytic activity">
    <reaction evidence="8 9">
        <text>(R)-4'-phosphopantetheine + ATP + H(+) = 3'-dephospho-CoA + diphosphate</text>
        <dbReference type="Rhea" id="RHEA:19801"/>
        <dbReference type="ChEBI" id="CHEBI:15378"/>
        <dbReference type="ChEBI" id="CHEBI:30616"/>
        <dbReference type="ChEBI" id="CHEBI:33019"/>
        <dbReference type="ChEBI" id="CHEBI:57328"/>
        <dbReference type="ChEBI" id="CHEBI:61723"/>
        <dbReference type="EC" id="2.7.7.3"/>
    </reaction>
</comment>
<comment type="pathway">
    <text evidence="9">Cofactor biosynthesis; coenzyme A biosynthesis; CoA from (R)-pantothenate: step 4/5.</text>
</comment>
<feature type="binding site" evidence="9">
    <location>
        <position position="57"/>
    </location>
    <ligand>
        <name>ATP</name>
        <dbReference type="ChEBI" id="CHEBI:30616"/>
    </ligand>
</feature>
<evidence type="ECO:0000256" key="9">
    <source>
        <dbReference type="HAMAP-Rule" id="MF_00151"/>
    </source>
</evidence>
<gene>
    <name evidence="9" type="primary">coaD</name>
    <name evidence="11" type="ORF">Ga0123462_2276</name>
</gene>
<feature type="binding site" evidence="9">
    <location>
        <begin position="128"/>
        <end position="130"/>
    </location>
    <ligand>
        <name>ATP</name>
        <dbReference type="ChEBI" id="CHEBI:30616"/>
    </ligand>
</feature>
<dbReference type="UniPathway" id="UPA00241">
    <property type="reaction ID" value="UER00355"/>
</dbReference>
<comment type="subunit">
    <text evidence="9">Homohexamer.</text>
</comment>
<feature type="binding site" evidence="9">
    <location>
        <begin position="49"/>
        <end position="50"/>
    </location>
    <ligand>
        <name>ATP</name>
        <dbReference type="ChEBI" id="CHEBI:30616"/>
    </ligand>
</feature>
<dbReference type="InterPro" id="IPR004821">
    <property type="entry name" value="Cyt_trans-like"/>
</dbReference>
<dbReference type="GO" id="GO:0015937">
    <property type="term" value="P:coenzyme A biosynthetic process"/>
    <property type="evidence" value="ECO:0007669"/>
    <property type="project" value="UniProtKB-UniRule"/>
</dbReference>
<dbReference type="HAMAP" id="MF_00151">
    <property type="entry name" value="PPAT_bact"/>
    <property type="match status" value="1"/>
</dbReference>
<evidence type="ECO:0000256" key="2">
    <source>
        <dbReference type="ARBA" id="ARBA00022679"/>
    </source>
</evidence>
<comment type="subcellular location">
    <subcellularLocation>
        <location evidence="9">Cytoplasm</location>
    </subcellularLocation>
</comment>
<dbReference type="EC" id="2.7.7.3" evidence="9"/>
<feature type="site" description="Transition state stabilizer" evidence="9">
    <location>
        <position position="57"/>
    </location>
</feature>
<dbReference type="GO" id="GO:0005524">
    <property type="term" value="F:ATP binding"/>
    <property type="evidence" value="ECO:0007669"/>
    <property type="project" value="UniProtKB-KW"/>
</dbReference>
<evidence type="ECO:0000313" key="12">
    <source>
        <dbReference type="Proteomes" id="UP000231637"/>
    </source>
</evidence>
<feature type="binding site" evidence="9">
    <location>
        <position position="81"/>
    </location>
    <ligand>
        <name>substrate</name>
    </ligand>
</feature>
<keyword evidence="7 9" id="KW-0173">Coenzyme A biosynthesis</keyword>
<evidence type="ECO:0000313" key="11">
    <source>
        <dbReference type="EMBL" id="ATX83105.1"/>
    </source>
</evidence>
<evidence type="ECO:0000259" key="10">
    <source>
        <dbReference type="Pfam" id="PF01467"/>
    </source>
</evidence>
<keyword evidence="1 9" id="KW-0963">Cytoplasm</keyword>
<dbReference type="Pfam" id="PF01467">
    <property type="entry name" value="CTP_transf_like"/>
    <property type="match status" value="1"/>
</dbReference>
<sequence length="198" mass="22086">MALPQKNGVFTSARDRHSENKRIQIHAKLLWCASVDGGTLSNTAIYPGTFDPITLGHVDVVRRGLKMFDRVVIGVADNPGKGPMFNAETRLAMVRETFADEENVEAVRFSGLLVDLAHEHRAAAILRGLRAASDFEYEFQMATMNRRLDERIETVFVMAREDYTFVSSRFIREISSMGGDVSELVPGAVIPFLAKKQP</sequence>
<dbReference type="GO" id="GO:0004595">
    <property type="term" value="F:pantetheine-phosphate adenylyltransferase activity"/>
    <property type="evidence" value="ECO:0007669"/>
    <property type="project" value="UniProtKB-UniRule"/>
</dbReference>